<dbReference type="Pfam" id="PF13589">
    <property type="entry name" value="HATPase_c_3"/>
    <property type="match status" value="1"/>
</dbReference>
<evidence type="ECO:0000256" key="3">
    <source>
        <dbReference type="ARBA" id="ARBA00022722"/>
    </source>
</evidence>
<keyword evidence="17" id="KW-0808">Transferase</keyword>
<sequence>MEYGPSDSSGTDDDLPPTHHNRGARGGHVSGNGRAIVGAIVYPRLQNDMEVQIHRLEQEAYTSVLRAFKAQSDAITWVEKESLITELRKELRVSDKEHRELLSRVNADDIIRRIREWRQAGGLQTGMLTNAQPDVAAPSPSVSASRKRQKTSQPIPSLSIGAPSPALQSQLGAPMQPSSSAAKRGASAGTKSKKPKSGRTLPAASLVKSMKYPSAGPSGRSQVANRNSSGVLVAGEPAEPASFDPLIGRKVMTRWPEDNNFYEAVITDYNAVEGLHALVYDIHTKNETWEWVNLKEISPEDIRWEGGDPGITHRSAQGPQGRGVKKTTGRGGSIPGAGKGRGSLKNQKKRDFPPSQNGISKKTTGDIEILDTNTLIKEVEKLLGASHPDPLEFEKAKKMLKEHEQSLIDAIARLADASDGESEDAEHQFSYGQSMDRDRGWRDRQYGGNPHGADHDDDMAVEGGEGSEGDRMVAGGISMGYHHGGNDDDLFLPTSKGLFRSRVSRLPASHGKGIPGSSQLQPAGMALALNRMMLTCSPCRGPDLGFSALFFVSNGHCRDPNPARSDEESEEADVKDVKPILPLCVRQDKEGSSAANDQAYFKDCTIKQELEESRSPNSGSSITDQGSSSTNGIVPNFASPSPPVRLCWQFWKSGDYEVGQAISPISETGRNRLRIHPKFLHSNATSHKWAFGAIAELLDNAVDEVKNGATFVTVEKFTNPRDRSLALLIQDDGGGMGPESLRRCMSFGFSEKQSGSSIGQYGNGFKTSTMRLGADVIVFSRFKKERIFTQSVGFLSYTFLKETGCDDIVVPTVDYEFDPPTNSFKRLYRHNQKQFSSNLSTILQWSPFTTEAELLNQFNDLGHHGTKVIVFNLWLNDDGDTEIDFQSDAKDIMINGGRRQMQKNRIENNHVANRLHYSLRAYISILYLHIPENFRIILRGEVVEPHHVANDLMYRECILYRPQVGGITEAAIVTTIGFLEGAPNVNIHGFNVYHKNRLILPFWKVANNSYGKGKGVVGVLEANFIKPTHDKQDFEKSVLYQKLENRLKEMTYEDLHCHLVGYNNKKKPTAVSSAAALCQMPQLRTSNLLQQVKSNCSMPATMKATPTPDISSNNQVIPTLAPTKFGARCSMKYDASLQSIKGKHESQVAETGTSEVQALYKLVGFGSINEKKQDSGSGQKPMVEIQTLMLENKKLREQCLEYEEMEKELMQKAKKLKNELLEVQEVYEKLVTDLKLMEDIKIEKL</sequence>
<dbReference type="PANTHER" id="PTHR23336">
    <property type="entry name" value="ZINC FINGER CW-TYPE COILED-COIL DOMAIN PROTEIN 3"/>
    <property type="match status" value="1"/>
</dbReference>
<evidence type="ECO:0000256" key="1">
    <source>
        <dbReference type="ARBA" id="ARBA00004123"/>
    </source>
</evidence>
<dbReference type="GO" id="GO:0006281">
    <property type="term" value="P:DNA repair"/>
    <property type="evidence" value="ECO:0007669"/>
    <property type="project" value="UniProtKB-KW"/>
</dbReference>
<evidence type="ECO:0000256" key="13">
    <source>
        <dbReference type="ARBA" id="ARBA00023242"/>
    </source>
</evidence>
<feature type="compositionally biased region" description="Low complexity" evidence="15">
    <location>
        <begin position="618"/>
        <end position="630"/>
    </location>
</feature>
<feature type="region of interest" description="Disordered" evidence="15">
    <location>
        <begin position="418"/>
        <end position="459"/>
    </location>
</feature>
<evidence type="ECO:0000256" key="8">
    <source>
        <dbReference type="ARBA" id="ARBA00022840"/>
    </source>
</evidence>
<dbReference type="FunFam" id="3.30.565.10:FF:000075">
    <property type="entry name" value="MORC family CW-type zinc finger protein 4"/>
    <property type="match status" value="1"/>
</dbReference>
<keyword evidence="7" id="KW-0378">Hydrolase</keyword>
<dbReference type="Proteomes" id="UP001055439">
    <property type="component" value="Chromosome 4"/>
</dbReference>
<dbReference type="AlphaFoldDB" id="A0A9E7FID7"/>
<feature type="compositionally biased region" description="Low complexity" evidence="15">
    <location>
        <begin position="178"/>
        <end position="190"/>
    </location>
</feature>
<dbReference type="GO" id="GO:0031349">
    <property type="term" value="P:positive regulation of defense response"/>
    <property type="evidence" value="ECO:0007669"/>
    <property type="project" value="UniProtKB-ARBA"/>
</dbReference>
<keyword evidence="6" id="KW-0227">DNA damage</keyword>
<evidence type="ECO:0000256" key="2">
    <source>
        <dbReference type="ARBA" id="ARBA00007845"/>
    </source>
</evidence>
<dbReference type="Pfam" id="PF17942">
    <property type="entry name" value="Morc6_S5"/>
    <property type="match status" value="1"/>
</dbReference>
<keyword evidence="8" id="KW-0067">ATP-binding</keyword>
<feature type="region of interest" description="Disordered" evidence="15">
    <location>
        <begin position="611"/>
        <end position="635"/>
    </location>
</feature>
<dbReference type="Pfam" id="PF03735">
    <property type="entry name" value="ENT"/>
    <property type="match status" value="1"/>
</dbReference>
<dbReference type="GO" id="GO:0016887">
    <property type="term" value="F:ATP hydrolysis activity"/>
    <property type="evidence" value="ECO:0007669"/>
    <property type="project" value="InterPro"/>
</dbReference>
<evidence type="ECO:0000313" key="17">
    <source>
        <dbReference type="EMBL" id="URD94776.1"/>
    </source>
</evidence>
<evidence type="ECO:0000256" key="6">
    <source>
        <dbReference type="ARBA" id="ARBA00022763"/>
    </source>
</evidence>
<gene>
    <name evidence="17" type="ORF">MUK42_31321</name>
</gene>
<evidence type="ECO:0000256" key="5">
    <source>
        <dbReference type="ARBA" id="ARBA00022759"/>
    </source>
</evidence>
<keyword evidence="5" id="KW-0255">Endonuclease</keyword>
<feature type="compositionally biased region" description="Low complexity" evidence="15">
    <location>
        <begin position="135"/>
        <end position="144"/>
    </location>
</feature>
<dbReference type="SUPFAM" id="SSF63748">
    <property type="entry name" value="Tudor/PWWP/MBT"/>
    <property type="match status" value="1"/>
</dbReference>
<keyword evidence="4" id="KW-0547">Nucleotide-binding</keyword>
<dbReference type="GO" id="GO:0004519">
    <property type="term" value="F:endonuclease activity"/>
    <property type="evidence" value="ECO:0007669"/>
    <property type="project" value="UniProtKB-KW"/>
</dbReference>
<dbReference type="Gene3D" id="2.30.30.140">
    <property type="match status" value="1"/>
</dbReference>
<evidence type="ECO:0000256" key="7">
    <source>
        <dbReference type="ARBA" id="ARBA00022801"/>
    </source>
</evidence>
<evidence type="ECO:0000256" key="10">
    <source>
        <dbReference type="ARBA" id="ARBA00023054"/>
    </source>
</evidence>
<dbReference type="InterPro" id="IPR005491">
    <property type="entry name" value="ENT_dom"/>
</dbReference>
<dbReference type="GO" id="GO:0005634">
    <property type="term" value="C:nucleus"/>
    <property type="evidence" value="ECO:0007669"/>
    <property type="project" value="UniProtKB-SubCell"/>
</dbReference>
<dbReference type="SMART" id="SM01191">
    <property type="entry name" value="ENT"/>
    <property type="match status" value="1"/>
</dbReference>
<dbReference type="GO" id="GO:0006325">
    <property type="term" value="P:chromatin organization"/>
    <property type="evidence" value="ECO:0007669"/>
    <property type="project" value="UniProtKB-KW"/>
</dbReference>
<dbReference type="Gene3D" id="1.10.1240.40">
    <property type="entry name" value="ENT domain"/>
    <property type="match status" value="1"/>
</dbReference>
<feature type="coiled-coil region" evidence="14">
    <location>
        <begin position="1185"/>
        <end position="1233"/>
    </location>
</feature>
<organism evidence="17 18">
    <name type="scientific">Musa troglodytarum</name>
    <name type="common">fe'i banana</name>
    <dbReference type="NCBI Taxonomy" id="320322"/>
    <lineage>
        <taxon>Eukaryota</taxon>
        <taxon>Viridiplantae</taxon>
        <taxon>Streptophyta</taxon>
        <taxon>Embryophyta</taxon>
        <taxon>Tracheophyta</taxon>
        <taxon>Spermatophyta</taxon>
        <taxon>Magnoliopsida</taxon>
        <taxon>Liliopsida</taxon>
        <taxon>Zingiberales</taxon>
        <taxon>Musaceae</taxon>
        <taxon>Musa</taxon>
    </lineage>
</organism>
<evidence type="ECO:0000256" key="4">
    <source>
        <dbReference type="ARBA" id="ARBA00022741"/>
    </source>
</evidence>
<dbReference type="SUPFAM" id="SSF158639">
    <property type="entry name" value="ENT-like"/>
    <property type="match status" value="1"/>
</dbReference>
<keyword evidence="10 14" id="KW-0175">Coiled coil</keyword>
<name>A0A9E7FID7_9LILI</name>
<comment type="subcellular location">
    <subcellularLocation>
        <location evidence="1">Nucleus</location>
    </subcellularLocation>
</comment>
<evidence type="ECO:0000256" key="11">
    <source>
        <dbReference type="ARBA" id="ARBA00023158"/>
    </source>
</evidence>
<dbReference type="OrthoDB" id="757982at2759"/>
<keyword evidence="9" id="KW-0156">Chromatin regulator</keyword>
<keyword evidence="3" id="KW-0540">Nuclease</keyword>
<feature type="domain" description="ENT" evidence="16">
    <location>
        <begin position="49"/>
        <end position="123"/>
    </location>
</feature>
<evidence type="ECO:0000256" key="12">
    <source>
        <dbReference type="ARBA" id="ARBA00023204"/>
    </source>
</evidence>
<dbReference type="InterPro" id="IPR036142">
    <property type="entry name" value="ENT_dom-like_sf"/>
</dbReference>
<keyword evidence="12" id="KW-0234">DNA repair</keyword>
<dbReference type="GO" id="GO:0016301">
    <property type="term" value="F:kinase activity"/>
    <property type="evidence" value="ECO:0007669"/>
    <property type="project" value="UniProtKB-KW"/>
</dbReference>
<evidence type="ECO:0000256" key="15">
    <source>
        <dbReference type="SAM" id="MobiDB-lite"/>
    </source>
</evidence>
<dbReference type="GO" id="GO:0031047">
    <property type="term" value="P:regulatory ncRNA-mediated gene silencing"/>
    <property type="evidence" value="ECO:0007669"/>
    <property type="project" value="UniProtKB-KW"/>
</dbReference>
<feature type="compositionally biased region" description="Basic and acidic residues" evidence="15">
    <location>
        <begin position="435"/>
        <end position="445"/>
    </location>
</feature>
<dbReference type="SUPFAM" id="SSF55874">
    <property type="entry name" value="ATPase domain of HSP90 chaperone/DNA topoisomerase II/histidine kinase"/>
    <property type="match status" value="1"/>
</dbReference>
<keyword evidence="13" id="KW-0539">Nucleus</keyword>
<dbReference type="PANTHER" id="PTHR23336:SF44">
    <property type="entry name" value="PROTEIN MICRORCHIDIA 6"/>
    <property type="match status" value="1"/>
</dbReference>
<feature type="compositionally biased region" description="Polar residues" evidence="15">
    <location>
        <begin position="219"/>
        <end position="228"/>
    </location>
</feature>
<reference evidence="17" key="1">
    <citation type="submission" date="2022-05" db="EMBL/GenBank/DDBJ databases">
        <title>The Musa troglodytarum L. genome provides insights into the mechanism of non-climacteric behaviour and enrichment of carotenoids.</title>
        <authorList>
            <person name="Wang J."/>
        </authorList>
    </citation>
    <scope>NUCLEOTIDE SEQUENCE</scope>
    <source>
        <tissue evidence="17">Leaf</tissue>
    </source>
</reference>
<keyword evidence="17" id="KW-0418">Kinase</keyword>
<dbReference type="CDD" id="cd20404">
    <property type="entry name" value="Tudor_Agenet_AtEML-like"/>
    <property type="match status" value="1"/>
</dbReference>
<keyword evidence="11" id="KW-0943">RNA-mediated gene silencing</keyword>
<dbReference type="FunFam" id="1.10.1240.40:FF:000005">
    <property type="entry name" value="ENT domain containing protein, expressed"/>
    <property type="match status" value="1"/>
</dbReference>
<evidence type="ECO:0000313" key="18">
    <source>
        <dbReference type="Proteomes" id="UP001055439"/>
    </source>
</evidence>
<dbReference type="Gene3D" id="3.30.565.10">
    <property type="entry name" value="Histidine kinase-like ATPase, C-terminal domain"/>
    <property type="match status" value="1"/>
</dbReference>
<feature type="region of interest" description="Disordered" evidence="15">
    <location>
        <begin position="1"/>
        <end position="30"/>
    </location>
</feature>
<feature type="compositionally biased region" description="Gly residues" evidence="15">
    <location>
        <begin position="329"/>
        <end position="341"/>
    </location>
</feature>
<dbReference type="GO" id="GO:0005524">
    <property type="term" value="F:ATP binding"/>
    <property type="evidence" value="ECO:0007669"/>
    <property type="project" value="UniProtKB-KW"/>
</dbReference>
<comment type="similarity">
    <text evidence="2">Belongs to the MORC ATPase protein family.</text>
</comment>
<proteinExistence type="inferred from homology"/>
<evidence type="ECO:0000259" key="16">
    <source>
        <dbReference type="SMART" id="SM01191"/>
    </source>
</evidence>
<dbReference type="InterPro" id="IPR041006">
    <property type="entry name" value="Morc_S5"/>
</dbReference>
<evidence type="ECO:0000256" key="14">
    <source>
        <dbReference type="SAM" id="Coils"/>
    </source>
</evidence>
<dbReference type="EMBL" id="CP097506">
    <property type="protein sequence ID" value="URD94776.1"/>
    <property type="molecule type" value="Genomic_DNA"/>
</dbReference>
<keyword evidence="18" id="KW-1185">Reference proteome</keyword>
<evidence type="ECO:0000256" key="9">
    <source>
        <dbReference type="ARBA" id="ARBA00022853"/>
    </source>
</evidence>
<dbReference type="InterPro" id="IPR045261">
    <property type="entry name" value="MORC_ATPase"/>
</dbReference>
<protein>
    <submittedName>
        <fullName evidence="17">Histidine kinase-, DNA gyrase B-, and HSP90-like ATPase</fullName>
    </submittedName>
</protein>
<feature type="region of interest" description="Disordered" evidence="15">
    <location>
        <begin position="125"/>
        <end position="228"/>
    </location>
</feature>
<feature type="region of interest" description="Disordered" evidence="15">
    <location>
        <begin position="303"/>
        <end position="365"/>
    </location>
</feature>
<accession>A0A9E7FID7</accession>
<dbReference type="InterPro" id="IPR036890">
    <property type="entry name" value="HATPase_C_sf"/>
</dbReference>